<keyword evidence="1" id="KW-0812">Transmembrane</keyword>
<keyword evidence="3" id="KW-1185">Reference proteome</keyword>
<dbReference type="Proteomes" id="UP001497497">
    <property type="component" value="Unassembled WGS sequence"/>
</dbReference>
<gene>
    <name evidence="2" type="ORF">GSLYS_00017251001</name>
</gene>
<sequence length="77" mass="8616">MVPALTFLSLLLVTGVIGNCLVLLVYGRRFPQTPLKMFIKCMAVYGLVTVTITLPGEMYESLNQLDFNKPIVCKIKH</sequence>
<evidence type="ECO:0008006" key="4">
    <source>
        <dbReference type="Google" id="ProtNLM"/>
    </source>
</evidence>
<organism evidence="2 3">
    <name type="scientific">Lymnaea stagnalis</name>
    <name type="common">Great pond snail</name>
    <name type="synonym">Helix stagnalis</name>
    <dbReference type="NCBI Taxonomy" id="6523"/>
    <lineage>
        <taxon>Eukaryota</taxon>
        <taxon>Metazoa</taxon>
        <taxon>Spiralia</taxon>
        <taxon>Lophotrochozoa</taxon>
        <taxon>Mollusca</taxon>
        <taxon>Gastropoda</taxon>
        <taxon>Heterobranchia</taxon>
        <taxon>Euthyneura</taxon>
        <taxon>Panpulmonata</taxon>
        <taxon>Hygrophila</taxon>
        <taxon>Lymnaeoidea</taxon>
        <taxon>Lymnaeidae</taxon>
        <taxon>Lymnaea</taxon>
    </lineage>
</organism>
<feature type="transmembrane region" description="Helical" evidence="1">
    <location>
        <begin position="6"/>
        <end position="26"/>
    </location>
</feature>
<keyword evidence="1" id="KW-1133">Transmembrane helix</keyword>
<evidence type="ECO:0000313" key="3">
    <source>
        <dbReference type="Proteomes" id="UP001497497"/>
    </source>
</evidence>
<proteinExistence type="predicted"/>
<keyword evidence="1" id="KW-0472">Membrane</keyword>
<dbReference type="EMBL" id="CAXITT010000573">
    <property type="protein sequence ID" value="CAL1543738.1"/>
    <property type="molecule type" value="Genomic_DNA"/>
</dbReference>
<evidence type="ECO:0000313" key="2">
    <source>
        <dbReference type="EMBL" id="CAL1543738.1"/>
    </source>
</evidence>
<dbReference type="Gene3D" id="1.20.1070.10">
    <property type="entry name" value="Rhodopsin 7-helix transmembrane proteins"/>
    <property type="match status" value="1"/>
</dbReference>
<dbReference type="SUPFAM" id="SSF81321">
    <property type="entry name" value="Family A G protein-coupled receptor-like"/>
    <property type="match status" value="1"/>
</dbReference>
<reference evidence="2 3" key="1">
    <citation type="submission" date="2024-04" db="EMBL/GenBank/DDBJ databases">
        <authorList>
            <consortium name="Genoscope - CEA"/>
            <person name="William W."/>
        </authorList>
    </citation>
    <scope>NUCLEOTIDE SEQUENCE [LARGE SCALE GENOMIC DNA]</scope>
</reference>
<feature type="non-terminal residue" evidence="2">
    <location>
        <position position="77"/>
    </location>
</feature>
<protein>
    <recommendedName>
        <fullName evidence="4">G-protein coupled receptors family 1 profile domain-containing protein</fullName>
    </recommendedName>
</protein>
<name>A0AAV2IG77_LYMST</name>
<dbReference type="AlphaFoldDB" id="A0AAV2IG77"/>
<comment type="caution">
    <text evidence="2">The sequence shown here is derived from an EMBL/GenBank/DDBJ whole genome shotgun (WGS) entry which is preliminary data.</text>
</comment>
<accession>A0AAV2IG77</accession>
<evidence type="ECO:0000256" key="1">
    <source>
        <dbReference type="SAM" id="Phobius"/>
    </source>
</evidence>